<sequence>MTTPLYQYIDGFCIPTAFREENFRSAMKYKAREGDIFIVTYPKCGTTWTQYIVCNILTRGHLPSDIGDYDLMSPFVDARGAEAAENRPQKGPIVTHLPRSVLQPRHCAKYIYVARNPFDCAVSYYYFLKGFTPNTFPDFDSFLTTFLSGEVPYGDYFDHLLSWYERRGDANVLFITYEELNADSRAQLLRIADFLGKEHGTAMRQDEALLRHVLDSCRLEKMKAFIKHNPVDRFQSDNCKVCIGSEESTNFVDNAAMIKDAGSQTAPAFLRKGIVGDWKNHFTSEQLEKTKAWISDKTAGSNVLSLWHSVDLP</sequence>
<evidence type="ECO:0000256" key="1">
    <source>
        <dbReference type="ARBA" id="ARBA00005771"/>
    </source>
</evidence>
<dbReference type="InterPro" id="IPR000863">
    <property type="entry name" value="Sulfotransferase_dom"/>
</dbReference>
<reference evidence="4" key="2">
    <citation type="submission" date="2021-09" db="EMBL/GenBank/DDBJ databases">
        <authorList>
            <person name="Jia N."/>
            <person name="Wang J."/>
            <person name="Shi W."/>
            <person name="Du L."/>
            <person name="Sun Y."/>
            <person name="Zhan W."/>
            <person name="Jiang J."/>
            <person name="Wang Q."/>
            <person name="Zhang B."/>
            <person name="Ji P."/>
            <person name="Sakyi L.B."/>
            <person name="Cui X."/>
            <person name="Yuan T."/>
            <person name="Jiang B."/>
            <person name="Yang W."/>
            <person name="Lam T.T.-Y."/>
            <person name="Chang Q."/>
            <person name="Ding S."/>
            <person name="Wang X."/>
            <person name="Zhu J."/>
            <person name="Ruan X."/>
            <person name="Zhao L."/>
            <person name="Wei J."/>
            <person name="Que T."/>
            <person name="Du C."/>
            <person name="Cheng J."/>
            <person name="Dai P."/>
            <person name="Han X."/>
            <person name="Huang E."/>
            <person name="Gao Y."/>
            <person name="Liu J."/>
            <person name="Shao H."/>
            <person name="Ye R."/>
            <person name="Li L."/>
            <person name="Wei W."/>
            <person name="Wang X."/>
            <person name="Wang C."/>
            <person name="Huo Q."/>
            <person name="Li W."/>
            <person name="Guo W."/>
            <person name="Chen H."/>
            <person name="Chen S."/>
            <person name="Zhou L."/>
            <person name="Zhou L."/>
            <person name="Ni X."/>
            <person name="Tian J."/>
            <person name="Zhou Y."/>
            <person name="Sheng Y."/>
            <person name="Liu T."/>
            <person name="Pan Y."/>
            <person name="Xia L."/>
            <person name="Li J."/>
            <person name="Zhao F."/>
            <person name="Cao W."/>
        </authorList>
    </citation>
    <scope>NUCLEOTIDE SEQUENCE</scope>
    <source>
        <strain evidence="4">Rsan-2018</strain>
        <tissue evidence="4">Larvae</tissue>
    </source>
</reference>
<dbReference type="EMBL" id="JABSTV010001247">
    <property type="protein sequence ID" value="KAH7972083.1"/>
    <property type="molecule type" value="Genomic_DNA"/>
</dbReference>
<proteinExistence type="inferred from homology"/>
<dbReference type="GO" id="GO:0008146">
    <property type="term" value="F:sulfotransferase activity"/>
    <property type="evidence" value="ECO:0007669"/>
    <property type="project" value="InterPro"/>
</dbReference>
<name>A0A9D4QAH1_RHISA</name>
<dbReference type="PANTHER" id="PTHR11783">
    <property type="entry name" value="SULFOTRANSFERASE SULT"/>
    <property type="match status" value="1"/>
</dbReference>
<reference evidence="4" key="1">
    <citation type="journal article" date="2020" name="Cell">
        <title>Large-Scale Comparative Analyses of Tick Genomes Elucidate Their Genetic Diversity and Vector Capacities.</title>
        <authorList>
            <consortium name="Tick Genome and Microbiome Consortium (TIGMIC)"/>
            <person name="Jia N."/>
            <person name="Wang J."/>
            <person name="Shi W."/>
            <person name="Du L."/>
            <person name="Sun Y."/>
            <person name="Zhan W."/>
            <person name="Jiang J.F."/>
            <person name="Wang Q."/>
            <person name="Zhang B."/>
            <person name="Ji P."/>
            <person name="Bell-Sakyi L."/>
            <person name="Cui X.M."/>
            <person name="Yuan T.T."/>
            <person name="Jiang B.G."/>
            <person name="Yang W.F."/>
            <person name="Lam T.T."/>
            <person name="Chang Q.C."/>
            <person name="Ding S.J."/>
            <person name="Wang X.J."/>
            <person name="Zhu J.G."/>
            <person name="Ruan X.D."/>
            <person name="Zhao L."/>
            <person name="Wei J.T."/>
            <person name="Ye R.Z."/>
            <person name="Que T.C."/>
            <person name="Du C.H."/>
            <person name="Zhou Y.H."/>
            <person name="Cheng J.X."/>
            <person name="Dai P.F."/>
            <person name="Guo W.B."/>
            <person name="Han X.H."/>
            <person name="Huang E.J."/>
            <person name="Li L.F."/>
            <person name="Wei W."/>
            <person name="Gao Y.C."/>
            <person name="Liu J.Z."/>
            <person name="Shao H.Z."/>
            <person name="Wang X."/>
            <person name="Wang C.C."/>
            <person name="Yang T.C."/>
            <person name="Huo Q.B."/>
            <person name="Li W."/>
            <person name="Chen H.Y."/>
            <person name="Chen S.E."/>
            <person name="Zhou L.G."/>
            <person name="Ni X.B."/>
            <person name="Tian J.H."/>
            <person name="Sheng Y."/>
            <person name="Liu T."/>
            <person name="Pan Y.S."/>
            <person name="Xia L.Y."/>
            <person name="Li J."/>
            <person name="Zhao F."/>
            <person name="Cao W.C."/>
        </authorList>
    </citation>
    <scope>NUCLEOTIDE SEQUENCE</scope>
    <source>
        <strain evidence="4">Rsan-2018</strain>
    </source>
</reference>
<keyword evidence="2" id="KW-0808">Transferase</keyword>
<accession>A0A9D4QAH1</accession>
<dbReference type="Pfam" id="PF00685">
    <property type="entry name" value="Sulfotransfer_1"/>
    <property type="match status" value="2"/>
</dbReference>
<comment type="similarity">
    <text evidence="1">Belongs to the sulfotransferase 1 family.</text>
</comment>
<dbReference type="Gene3D" id="3.40.50.300">
    <property type="entry name" value="P-loop containing nucleotide triphosphate hydrolases"/>
    <property type="match status" value="1"/>
</dbReference>
<dbReference type="OMA" id="PRAFHEK"/>
<evidence type="ECO:0000259" key="3">
    <source>
        <dbReference type="Pfam" id="PF00685"/>
    </source>
</evidence>
<dbReference type="Proteomes" id="UP000821837">
    <property type="component" value="Chromosome 11"/>
</dbReference>
<dbReference type="AlphaFoldDB" id="A0A9D4QAH1"/>
<organism evidence="4 5">
    <name type="scientific">Rhipicephalus sanguineus</name>
    <name type="common">Brown dog tick</name>
    <name type="synonym">Ixodes sanguineus</name>
    <dbReference type="NCBI Taxonomy" id="34632"/>
    <lineage>
        <taxon>Eukaryota</taxon>
        <taxon>Metazoa</taxon>
        <taxon>Ecdysozoa</taxon>
        <taxon>Arthropoda</taxon>
        <taxon>Chelicerata</taxon>
        <taxon>Arachnida</taxon>
        <taxon>Acari</taxon>
        <taxon>Parasitiformes</taxon>
        <taxon>Ixodida</taxon>
        <taxon>Ixodoidea</taxon>
        <taxon>Ixodidae</taxon>
        <taxon>Rhipicephalinae</taxon>
        <taxon>Rhipicephalus</taxon>
        <taxon>Rhipicephalus</taxon>
    </lineage>
</organism>
<dbReference type="VEuPathDB" id="VectorBase:RSAN_055423"/>
<evidence type="ECO:0000256" key="2">
    <source>
        <dbReference type="ARBA" id="ARBA00022679"/>
    </source>
</evidence>
<dbReference type="InterPro" id="IPR027417">
    <property type="entry name" value="P-loop_NTPase"/>
</dbReference>
<evidence type="ECO:0000313" key="5">
    <source>
        <dbReference type="Proteomes" id="UP000821837"/>
    </source>
</evidence>
<feature type="domain" description="Sulfotransferase" evidence="3">
    <location>
        <begin position="238"/>
        <end position="301"/>
    </location>
</feature>
<evidence type="ECO:0000313" key="4">
    <source>
        <dbReference type="EMBL" id="KAH7972083.1"/>
    </source>
</evidence>
<keyword evidence="5" id="KW-1185">Reference proteome</keyword>
<dbReference type="SUPFAM" id="SSF52540">
    <property type="entry name" value="P-loop containing nucleoside triphosphate hydrolases"/>
    <property type="match status" value="1"/>
</dbReference>
<comment type="caution">
    <text evidence="4">The sequence shown here is derived from an EMBL/GenBank/DDBJ whole genome shotgun (WGS) entry which is preliminary data.</text>
</comment>
<gene>
    <name evidence="4" type="ORF">HPB52_006329</name>
</gene>
<protein>
    <recommendedName>
        <fullName evidence="3">Sulfotransferase domain-containing protein</fullName>
    </recommendedName>
</protein>
<feature type="domain" description="Sulfotransferase" evidence="3">
    <location>
        <begin position="34"/>
        <end position="225"/>
    </location>
</feature>
<dbReference type="OrthoDB" id="205623at2759"/>